<dbReference type="GO" id="GO:0005198">
    <property type="term" value="F:structural molecule activity"/>
    <property type="evidence" value="ECO:0007669"/>
    <property type="project" value="InterPro"/>
</dbReference>
<proteinExistence type="predicted"/>
<accession>A0A935PYE2</accession>
<dbReference type="Pfam" id="PF06841">
    <property type="entry name" value="Phage_T4_gp19"/>
    <property type="match status" value="1"/>
</dbReference>
<dbReference type="InterPro" id="IPR011747">
    <property type="entry name" value="CHP02241"/>
</dbReference>
<sequence>MALFRETPYSAFNFLVDLEPGQGTEVLAAFSEVSGLNAEVTVAEYRAGNHAVNYVQKVPGIHKAGDVTLKRGVIGAQNLYEWLEACRSGRLKDAKRNIVIKLLSEDRADTVVTWKLRGAMPIKWTGPTLTAKGGGDVAIEELVLSVETLEQE</sequence>
<dbReference type="AlphaFoldDB" id="A0A935PYE2"/>
<comment type="caution">
    <text evidence="1">The sequence shown here is derived from an EMBL/GenBank/DDBJ whole genome shotgun (WGS) entry which is preliminary data.</text>
</comment>
<dbReference type="PANTHER" id="PTHR38009:SF1">
    <property type="entry name" value="CONSERVED HYPOTHETICAL PHAGE TAIL PROTEIN"/>
    <property type="match status" value="1"/>
</dbReference>
<name>A0A935PYE2_9PROT</name>
<protein>
    <submittedName>
        <fullName evidence="1">Phage tail protein</fullName>
    </submittedName>
</protein>
<gene>
    <name evidence="1" type="ORF">IPJ27_08400</name>
</gene>
<dbReference type="Proteomes" id="UP000697998">
    <property type="component" value="Unassembled WGS sequence"/>
</dbReference>
<reference evidence="1 2" key="1">
    <citation type="submission" date="2020-10" db="EMBL/GenBank/DDBJ databases">
        <title>Connecting structure to function with the recovery of over 1000 high-quality activated sludge metagenome-assembled genomes encoding full-length rRNA genes using long-read sequencing.</title>
        <authorList>
            <person name="Singleton C.M."/>
            <person name="Petriglieri F."/>
            <person name="Kristensen J.M."/>
            <person name="Kirkegaard R.H."/>
            <person name="Michaelsen T.Y."/>
            <person name="Andersen M.H."/>
            <person name="Karst S.M."/>
            <person name="Dueholm M.S."/>
            <person name="Nielsen P.H."/>
            <person name="Albertsen M."/>
        </authorList>
    </citation>
    <scope>NUCLEOTIDE SEQUENCE [LARGE SCALE GENOMIC DNA]</scope>
    <source>
        <strain evidence="1">EsbW_18-Q3-R4-48_BATAC.285</strain>
    </source>
</reference>
<evidence type="ECO:0000313" key="2">
    <source>
        <dbReference type="Proteomes" id="UP000697998"/>
    </source>
</evidence>
<dbReference type="InterPro" id="IPR010667">
    <property type="entry name" value="Phage_T4_Gp19"/>
</dbReference>
<evidence type="ECO:0000313" key="1">
    <source>
        <dbReference type="EMBL" id="MBK7674779.1"/>
    </source>
</evidence>
<dbReference type="EMBL" id="JADJMH010000005">
    <property type="protein sequence ID" value="MBK7674779.1"/>
    <property type="molecule type" value="Genomic_DNA"/>
</dbReference>
<dbReference type="NCBIfam" id="TIGR02241">
    <property type="entry name" value="conserved hypothetical phage tail region protein"/>
    <property type="match status" value="1"/>
</dbReference>
<organism evidence="1 2">
    <name type="scientific">Candidatus Accumulibacter proximus</name>
    <dbReference type="NCBI Taxonomy" id="2954385"/>
    <lineage>
        <taxon>Bacteria</taxon>
        <taxon>Pseudomonadati</taxon>
        <taxon>Pseudomonadota</taxon>
        <taxon>Betaproteobacteria</taxon>
        <taxon>Candidatus Accumulibacter</taxon>
    </lineage>
</organism>
<dbReference type="PANTHER" id="PTHR38009">
    <property type="entry name" value="CONSERVED HYPOTHETICAL PHAGE TAIL PROTEIN"/>
    <property type="match status" value="1"/>
</dbReference>